<dbReference type="Pfam" id="PF05721">
    <property type="entry name" value="PhyH"/>
    <property type="match status" value="1"/>
</dbReference>
<keyword evidence="1" id="KW-0223">Dioxygenase</keyword>
<dbReference type="Proteomes" id="UP000198960">
    <property type="component" value="Unassembled WGS sequence"/>
</dbReference>
<dbReference type="Gene3D" id="2.60.120.620">
    <property type="entry name" value="q2cbj1_9rhob like domain"/>
    <property type="match status" value="1"/>
</dbReference>
<evidence type="ECO:0000313" key="1">
    <source>
        <dbReference type="EMBL" id="SEO82489.1"/>
    </source>
</evidence>
<dbReference type="RefSeq" id="WP_091942402.1">
    <property type="nucleotide sequence ID" value="NZ_FOEE01000005.1"/>
</dbReference>
<accession>A0A1H8SU42</accession>
<dbReference type="EMBL" id="FOEE01000005">
    <property type="protein sequence ID" value="SEO82489.1"/>
    <property type="molecule type" value="Genomic_DNA"/>
</dbReference>
<evidence type="ECO:0000313" key="2">
    <source>
        <dbReference type="Proteomes" id="UP000198960"/>
    </source>
</evidence>
<protein>
    <submittedName>
        <fullName evidence="1">Ectoine hydroxylase-related dioxygenase, phytanoyl-CoA dioxygenase (PhyH) family</fullName>
    </submittedName>
</protein>
<sequence>MTETTETPTPTRDLTLAMADLQRFGACIVEGALDPEKAAEVRTALYRAAETDRRSGLTQDYAFGRDEAAQNQRIWNLPSHDWVFCELAEHPVAMHFVREVLGWPALLSGMSANIVSGGGQMVLHRDQAYMPPPWSRPLGVNVAWCVDDFTTENGATCYIPGSNHFDGAGSTQTNSGDRVTYSTDLDAMRDRLVPLEAPAGSAVIMEGRLLHTNGVNTDGRTRAGIFSWYTLPVYLPQENWYLSLNPSARQVGSETLQTLLGFRPQVLGRVNGRAGF</sequence>
<organism evidence="1 2">
    <name type="scientific">Trujillonella endophytica</name>
    <dbReference type="NCBI Taxonomy" id="673521"/>
    <lineage>
        <taxon>Bacteria</taxon>
        <taxon>Bacillati</taxon>
        <taxon>Actinomycetota</taxon>
        <taxon>Actinomycetes</taxon>
        <taxon>Geodermatophilales</taxon>
        <taxon>Geodermatophilaceae</taxon>
        <taxon>Trujillonella</taxon>
    </lineage>
</organism>
<dbReference type="PANTHER" id="PTHR20883:SF46">
    <property type="entry name" value="PHYTANOYL-COA HYDROXYLASE"/>
    <property type="match status" value="1"/>
</dbReference>
<dbReference type="STRING" id="673521.SAMN05660991_01859"/>
<dbReference type="GO" id="GO:0005506">
    <property type="term" value="F:iron ion binding"/>
    <property type="evidence" value="ECO:0007669"/>
    <property type="project" value="UniProtKB-ARBA"/>
</dbReference>
<keyword evidence="2" id="KW-1185">Reference proteome</keyword>
<name>A0A1H8SU42_9ACTN</name>
<dbReference type="InterPro" id="IPR008775">
    <property type="entry name" value="Phytyl_CoA_dOase-like"/>
</dbReference>
<gene>
    <name evidence="1" type="ORF">SAMN05660991_01859</name>
</gene>
<dbReference type="GO" id="GO:0016706">
    <property type="term" value="F:2-oxoglutarate-dependent dioxygenase activity"/>
    <property type="evidence" value="ECO:0007669"/>
    <property type="project" value="UniProtKB-ARBA"/>
</dbReference>
<keyword evidence="1" id="KW-0560">Oxidoreductase</keyword>
<reference evidence="2" key="1">
    <citation type="submission" date="2016-10" db="EMBL/GenBank/DDBJ databases">
        <authorList>
            <person name="Varghese N."/>
            <person name="Submissions S."/>
        </authorList>
    </citation>
    <scope>NUCLEOTIDE SEQUENCE [LARGE SCALE GENOMIC DNA]</scope>
    <source>
        <strain evidence="2">DSM 45413</strain>
    </source>
</reference>
<proteinExistence type="predicted"/>
<dbReference type="OrthoDB" id="9796766at2"/>
<dbReference type="SUPFAM" id="SSF51197">
    <property type="entry name" value="Clavaminate synthase-like"/>
    <property type="match status" value="1"/>
</dbReference>
<dbReference type="PANTHER" id="PTHR20883">
    <property type="entry name" value="PHYTANOYL-COA DIOXYGENASE DOMAIN CONTAINING 1"/>
    <property type="match status" value="1"/>
</dbReference>
<dbReference type="AlphaFoldDB" id="A0A1H8SU42"/>